<evidence type="ECO:0000313" key="2">
    <source>
        <dbReference type="EMBL" id="KAJ4426687.1"/>
    </source>
</evidence>
<reference evidence="2 3" key="1">
    <citation type="journal article" date="2022" name="Allergy">
        <title>Genome assembly and annotation of Periplaneta americana reveal a comprehensive cockroach allergen profile.</title>
        <authorList>
            <person name="Wang L."/>
            <person name="Xiong Q."/>
            <person name="Saelim N."/>
            <person name="Wang L."/>
            <person name="Nong W."/>
            <person name="Wan A.T."/>
            <person name="Shi M."/>
            <person name="Liu X."/>
            <person name="Cao Q."/>
            <person name="Hui J.H.L."/>
            <person name="Sookrung N."/>
            <person name="Leung T.F."/>
            <person name="Tungtrongchitr A."/>
            <person name="Tsui S.K.W."/>
        </authorList>
    </citation>
    <scope>NUCLEOTIDE SEQUENCE [LARGE SCALE GENOMIC DNA]</scope>
    <source>
        <strain evidence="2">PWHHKU_190912</strain>
    </source>
</reference>
<sequence length="193" mass="22169">MDRKFIAMFLATELLKEKVTTVGTMRNDRRDLPTELRPVSLKNAQPGTVRFAFTEDTTLVSNVPKKGKIVTVLCTQHCDMKRQREAGKDWFYDFLRRHPKLSLRKPEAKGVNRILAFNENEIQRAYSNLESLFSKFNFPATRIYNVDETEVSTLHIPSRIIASKGTTQVSAITSWERLRVMDLQENCALKMGG</sequence>
<feature type="domain" description="PiggyBac transposable element-derived protein" evidence="1">
    <location>
        <begin position="1"/>
        <end position="89"/>
    </location>
</feature>
<dbReference type="InterPro" id="IPR029526">
    <property type="entry name" value="PGBD"/>
</dbReference>
<gene>
    <name evidence="2" type="ORF">ANN_26485</name>
</gene>
<keyword evidence="3" id="KW-1185">Reference proteome</keyword>
<protein>
    <recommendedName>
        <fullName evidence="1">PiggyBac transposable element-derived protein domain-containing protein</fullName>
    </recommendedName>
</protein>
<dbReference type="EMBL" id="JAJSOF020000039">
    <property type="protein sequence ID" value="KAJ4426687.1"/>
    <property type="molecule type" value="Genomic_DNA"/>
</dbReference>
<evidence type="ECO:0000259" key="1">
    <source>
        <dbReference type="Pfam" id="PF13843"/>
    </source>
</evidence>
<organism evidence="2 3">
    <name type="scientific">Periplaneta americana</name>
    <name type="common">American cockroach</name>
    <name type="synonym">Blatta americana</name>
    <dbReference type="NCBI Taxonomy" id="6978"/>
    <lineage>
        <taxon>Eukaryota</taxon>
        <taxon>Metazoa</taxon>
        <taxon>Ecdysozoa</taxon>
        <taxon>Arthropoda</taxon>
        <taxon>Hexapoda</taxon>
        <taxon>Insecta</taxon>
        <taxon>Pterygota</taxon>
        <taxon>Neoptera</taxon>
        <taxon>Polyneoptera</taxon>
        <taxon>Dictyoptera</taxon>
        <taxon>Blattodea</taxon>
        <taxon>Blattoidea</taxon>
        <taxon>Blattidae</taxon>
        <taxon>Blattinae</taxon>
        <taxon>Periplaneta</taxon>
    </lineage>
</organism>
<dbReference type="Pfam" id="PF13843">
    <property type="entry name" value="DDE_Tnp_1_7"/>
    <property type="match status" value="1"/>
</dbReference>
<proteinExistence type="predicted"/>
<name>A0ABQ8RY77_PERAM</name>
<accession>A0ABQ8RY77</accession>
<comment type="caution">
    <text evidence="2">The sequence shown here is derived from an EMBL/GenBank/DDBJ whole genome shotgun (WGS) entry which is preliminary data.</text>
</comment>
<dbReference type="Proteomes" id="UP001148838">
    <property type="component" value="Unassembled WGS sequence"/>
</dbReference>
<evidence type="ECO:0000313" key="3">
    <source>
        <dbReference type="Proteomes" id="UP001148838"/>
    </source>
</evidence>